<accession>A0A0H2R7S8</accession>
<protein>
    <recommendedName>
        <fullName evidence="5">Fungal calcium binding protein domain-containing protein</fullName>
    </recommendedName>
</protein>
<evidence type="ECO:0008006" key="5">
    <source>
        <dbReference type="Google" id="ProtNLM"/>
    </source>
</evidence>
<proteinExistence type="predicted"/>
<dbReference type="Proteomes" id="UP000053477">
    <property type="component" value="Unassembled WGS sequence"/>
</dbReference>
<evidence type="ECO:0000313" key="3">
    <source>
        <dbReference type="EMBL" id="KLO05538.1"/>
    </source>
</evidence>
<evidence type="ECO:0000313" key="4">
    <source>
        <dbReference type="Proteomes" id="UP000053477"/>
    </source>
</evidence>
<dbReference type="InParanoid" id="A0A0H2R7S8"/>
<keyword evidence="2" id="KW-0732">Signal</keyword>
<feature type="signal peptide" evidence="2">
    <location>
        <begin position="1"/>
        <end position="22"/>
    </location>
</feature>
<evidence type="ECO:0000256" key="1">
    <source>
        <dbReference type="SAM" id="MobiDB-lite"/>
    </source>
</evidence>
<feature type="chain" id="PRO_5005201342" description="Fungal calcium binding protein domain-containing protein" evidence="2">
    <location>
        <begin position="23"/>
        <end position="142"/>
    </location>
</feature>
<evidence type="ECO:0000256" key="2">
    <source>
        <dbReference type="SAM" id="SignalP"/>
    </source>
</evidence>
<feature type="region of interest" description="Disordered" evidence="1">
    <location>
        <begin position="27"/>
        <end position="47"/>
    </location>
</feature>
<dbReference type="AlphaFoldDB" id="A0A0H2R7S8"/>
<reference evidence="3 4" key="1">
    <citation type="submission" date="2015-04" db="EMBL/GenBank/DDBJ databases">
        <title>Complete genome sequence of Schizopora paradoxa KUC8140, a cosmopolitan wood degrader in East Asia.</title>
        <authorList>
            <consortium name="DOE Joint Genome Institute"/>
            <person name="Min B."/>
            <person name="Park H."/>
            <person name="Jang Y."/>
            <person name="Kim J.-J."/>
            <person name="Kim K.H."/>
            <person name="Pangilinan J."/>
            <person name="Lipzen A."/>
            <person name="Riley R."/>
            <person name="Grigoriev I.V."/>
            <person name="Spatafora J.W."/>
            <person name="Choi I.-G."/>
        </authorList>
    </citation>
    <scope>NUCLEOTIDE SEQUENCE [LARGE SCALE GENOMIC DNA]</scope>
    <source>
        <strain evidence="3 4">KUC8140</strain>
    </source>
</reference>
<organism evidence="3 4">
    <name type="scientific">Schizopora paradoxa</name>
    <dbReference type="NCBI Taxonomy" id="27342"/>
    <lineage>
        <taxon>Eukaryota</taxon>
        <taxon>Fungi</taxon>
        <taxon>Dikarya</taxon>
        <taxon>Basidiomycota</taxon>
        <taxon>Agaricomycotina</taxon>
        <taxon>Agaricomycetes</taxon>
        <taxon>Hymenochaetales</taxon>
        <taxon>Schizoporaceae</taxon>
        <taxon>Schizopora</taxon>
    </lineage>
</organism>
<name>A0A0H2R7S8_9AGAM</name>
<gene>
    <name evidence="3" type="ORF">SCHPADRAFT_722160</name>
</gene>
<dbReference type="EMBL" id="KQ086295">
    <property type="protein sequence ID" value="KLO05538.1"/>
    <property type="molecule type" value="Genomic_DNA"/>
</dbReference>
<keyword evidence="4" id="KW-1185">Reference proteome</keyword>
<sequence length="142" mass="14135">MKTAIASFLPFVVLAVLQLSKAGTVSPRQEPSIPGVPKIPGGEGGEGGEGCELTDLAKCVVALGTLPLPISACASAVSELSKLNTTDFNLGETIGEGADCLAEASHALQELPESCGGCAKALLQGGEGEGGEEGGESFGSFE</sequence>